<dbReference type="SMART" id="SM00354">
    <property type="entry name" value="HTH_LACI"/>
    <property type="match status" value="1"/>
</dbReference>
<dbReference type="PANTHER" id="PTHR30146:SF138">
    <property type="entry name" value="TRANSCRIPTIONAL REGULATORY PROTEIN"/>
    <property type="match status" value="1"/>
</dbReference>
<dbReference type="PROSITE" id="PS00356">
    <property type="entry name" value="HTH_LACI_1"/>
    <property type="match status" value="1"/>
</dbReference>
<keyword evidence="2 5" id="KW-0238">DNA-binding</keyword>
<dbReference type="Pfam" id="PF13377">
    <property type="entry name" value="Peripla_BP_3"/>
    <property type="match status" value="1"/>
</dbReference>
<dbReference type="PANTHER" id="PTHR30146">
    <property type="entry name" value="LACI-RELATED TRANSCRIPTIONAL REPRESSOR"/>
    <property type="match status" value="1"/>
</dbReference>
<organism evidence="5 6">
    <name type="scientific">Phytohabitans maris</name>
    <dbReference type="NCBI Taxonomy" id="3071409"/>
    <lineage>
        <taxon>Bacteria</taxon>
        <taxon>Bacillati</taxon>
        <taxon>Actinomycetota</taxon>
        <taxon>Actinomycetes</taxon>
        <taxon>Micromonosporales</taxon>
        <taxon>Micromonosporaceae</taxon>
    </lineage>
</organism>
<evidence type="ECO:0000256" key="3">
    <source>
        <dbReference type="ARBA" id="ARBA00023163"/>
    </source>
</evidence>
<dbReference type="InterPro" id="IPR000843">
    <property type="entry name" value="HTH_LacI"/>
</dbReference>
<dbReference type="PROSITE" id="PS50932">
    <property type="entry name" value="HTH_LACI_2"/>
    <property type="match status" value="1"/>
</dbReference>
<dbReference type="RefSeq" id="WP_308718342.1">
    <property type="nucleotide sequence ID" value="NZ_JAVHUY010000071.1"/>
</dbReference>
<dbReference type="InterPro" id="IPR028082">
    <property type="entry name" value="Peripla_BP_I"/>
</dbReference>
<evidence type="ECO:0000256" key="2">
    <source>
        <dbReference type="ARBA" id="ARBA00023125"/>
    </source>
</evidence>
<proteinExistence type="predicted"/>
<dbReference type="Gene3D" id="3.40.50.2300">
    <property type="match status" value="2"/>
</dbReference>
<dbReference type="InterPro" id="IPR010982">
    <property type="entry name" value="Lambda_DNA-bd_dom_sf"/>
</dbReference>
<dbReference type="SUPFAM" id="SSF53822">
    <property type="entry name" value="Periplasmic binding protein-like I"/>
    <property type="match status" value="1"/>
</dbReference>
<keyword evidence="1" id="KW-0805">Transcription regulation</keyword>
<evidence type="ECO:0000313" key="5">
    <source>
        <dbReference type="EMBL" id="MDQ7911117.1"/>
    </source>
</evidence>
<dbReference type="EMBL" id="JAVHUY010000071">
    <property type="protein sequence ID" value="MDQ7911117.1"/>
    <property type="molecule type" value="Genomic_DNA"/>
</dbReference>
<dbReference type="CDD" id="cd06267">
    <property type="entry name" value="PBP1_LacI_sugar_binding-like"/>
    <property type="match status" value="1"/>
</dbReference>
<gene>
    <name evidence="5" type="ORF">RB614_42175</name>
</gene>
<protein>
    <submittedName>
        <fullName evidence="5">LacI family DNA-binding transcriptional regulator</fullName>
    </submittedName>
</protein>
<keyword evidence="6" id="KW-1185">Reference proteome</keyword>
<evidence type="ECO:0000313" key="6">
    <source>
        <dbReference type="Proteomes" id="UP001230908"/>
    </source>
</evidence>
<name>A0ABU0ZX96_9ACTN</name>
<dbReference type="Pfam" id="PF00356">
    <property type="entry name" value="LacI"/>
    <property type="match status" value="1"/>
</dbReference>
<sequence>MAGSEARPGRSTVADVARVAGVSTATVSRVLSGRGPVSPELRSRVNAAAAELGYRVNTAARALRRDRTSTVGIVVPDLGNPFFTLLVDGLERRIQELGMSLHLSSSHNDPKIEAERVRSFIAARVEVLIITPVHVERSGAILREAAEQVPVVQLDQYADGVDSDWVGLAEEVGMRLVVEHLAAQGVRRAVYVGAVPTDSSSRERHKVACRVAAGLGIDMPADDRLLGSFSAEWGRRAASLIASGPLPDAVSCGADIVAFGILEGFDAVGIRVPDDVLLTGFDDIPFSSHPRLSITTVRQPIAEIAASAVKILDEIVNSASGRQPQRIALPPELVVRDSSRRRITR</sequence>
<dbReference type="InterPro" id="IPR046335">
    <property type="entry name" value="LacI/GalR-like_sensor"/>
</dbReference>
<comment type="caution">
    <text evidence="5">The sequence shown here is derived from an EMBL/GenBank/DDBJ whole genome shotgun (WGS) entry which is preliminary data.</text>
</comment>
<evidence type="ECO:0000256" key="1">
    <source>
        <dbReference type="ARBA" id="ARBA00023015"/>
    </source>
</evidence>
<accession>A0ABU0ZX96</accession>
<dbReference type="Gene3D" id="1.10.260.40">
    <property type="entry name" value="lambda repressor-like DNA-binding domains"/>
    <property type="match status" value="1"/>
</dbReference>
<dbReference type="GO" id="GO:0003677">
    <property type="term" value="F:DNA binding"/>
    <property type="evidence" value="ECO:0007669"/>
    <property type="project" value="UniProtKB-KW"/>
</dbReference>
<dbReference type="SUPFAM" id="SSF47413">
    <property type="entry name" value="lambda repressor-like DNA-binding domains"/>
    <property type="match status" value="1"/>
</dbReference>
<dbReference type="PRINTS" id="PR00036">
    <property type="entry name" value="HTHLACI"/>
</dbReference>
<evidence type="ECO:0000259" key="4">
    <source>
        <dbReference type="PROSITE" id="PS50932"/>
    </source>
</evidence>
<keyword evidence="3" id="KW-0804">Transcription</keyword>
<dbReference type="CDD" id="cd01392">
    <property type="entry name" value="HTH_LacI"/>
    <property type="match status" value="1"/>
</dbReference>
<feature type="domain" description="HTH lacI-type" evidence="4">
    <location>
        <begin position="11"/>
        <end position="65"/>
    </location>
</feature>
<reference evidence="5 6" key="1">
    <citation type="submission" date="2023-08" db="EMBL/GenBank/DDBJ databases">
        <title>Phytohabitans sansha sp. nov., isolated from marine sediment.</title>
        <authorList>
            <person name="Zhao Y."/>
            <person name="Yi K."/>
        </authorList>
    </citation>
    <scope>NUCLEOTIDE SEQUENCE [LARGE SCALE GENOMIC DNA]</scope>
    <source>
        <strain evidence="5 6">ZYX-F-186</strain>
    </source>
</reference>
<dbReference type="Proteomes" id="UP001230908">
    <property type="component" value="Unassembled WGS sequence"/>
</dbReference>